<evidence type="ECO:0008006" key="4">
    <source>
        <dbReference type="Google" id="ProtNLM"/>
    </source>
</evidence>
<keyword evidence="3" id="KW-1185">Reference proteome</keyword>
<accession>A0A5E4QTB5</accession>
<organism evidence="2 3">
    <name type="scientific">Leptidea sinapis</name>
    <dbReference type="NCBI Taxonomy" id="189913"/>
    <lineage>
        <taxon>Eukaryota</taxon>
        <taxon>Metazoa</taxon>
        <taxon>Ecdysozoa</taxon>
        <taxon>Arthropoda</taxon>
        <taxon>Hexapoda</taxon>
        <taxon>Insecta</taxon>
        <taxon>Pterygota</taxon>
        <taxon>Neoptera</taxon>
        <taxon>Endopterygota</taxon>
        <taxon>Lepidoptera</taxon>
        <taxon>Glossata</taxon>
        <taxon>Ditrysia</taxon>
        <taxon>Papilionoidea</taxon>
        <taxon>Pieridae</taxon>
        <taxon>Dismorphiinae</taxon>
        <taxon>Leptidea</taxon>
    </lineage>
</organism>
<feature type="non-terminal residue" evidence="2">
    <location>
        <position position="204"/>
    </location>
</feature>
<dbReference type="AlphaFoldDB" id="A0A5E4QTB5"/>
<evidence type="ECO:0000313" key="2">
    <source>
        <dbReference type="EMBL" id="VVD00484.1"/>
    </source>
</evidence>
<dbReference type="Proteomes" id="UP000324832">
    <property type="component" value="Unassembled WGS sequence"/>
</dbReference>
<sequence>MSIIGTIHEDVTTDVLGYIGHWQWIVTVLSTGLTITTVFNQYEDMYLLKPPQDIKCISAKQCDVLINTTSTLCTYSAITNASQILRCDQWNVKFMWFFWLMCEISSNVWRTKLNFIVSSPRLLAAVCTIPIVNVVSINLETLNFLGFLLNILILISLRWIPESPVWLLYNRKVPKAEKILMDAAKINQIVLCSDFKIRPVDQRV</sequence>
<keyword evidence="1" id="KW-1133">Transmembrane helix</keyword>
<name>A0A5E4QTB5_9NEOP</name>
<evidence type="ECO:0000313" key="3">
    <source>
        <dbReference type="Proteomes" id="UP000324832"/>
    </source>
</evidence>
<keyword evidence="1" id="KW-0812">Transmembrane</keyword>
<protein>
    <recommendedName>
        <fullName evidence="4">Major facilitator superfamily (MFS) profile domain-containing protein</fullName>
    </recommendedName>
</protein>
<dbReference type="Gene3D" id="1.20.1250.20">
    <property type="entry name" value="MFS general substrate transporter like domains"/>
    <property type="match status" value="1"/>
</dbReference>
<dbReference type="EMBL" id="FZQP02004778">
    <property type="protein sequence ID" value="VVD00484.1"/>
    <property type="molecule type" value="Genomic_DNA"/>
</dbReference>
<reference evidence="2 3" key="1">
    <citation type="submission" date="2017-07" db="EMBL/GenBank/DDBJ databases">
        <authorList>
            <person name="Talla V."/>
            <person name="Backstrom N."/>
        </authorList>
    </citation>
    <scope>NUCLEOTIDE SEQUENCE [LARGE SCALE GENOMIC DNA]</scope>
</reference>
<feature type="transmembrane region" description="Helical" evidence="1">
    <location>
        <begin position="21"/>
        <end position="39"/>
    </location>
</feature>
<evidence type="ECO:0000256" key="1">
    <source>
        <dbReference type="SAM" id="Phobius"/>
    </source>
</evidence>
<feature type="transmembrane region" description="Helical" evidence="1">
    <location>
        <begin position="115"/>
        <end position="135"/>
    </location>
</feature>
<proteinExistence type="predicted"/>
<dbReference type="InterPro" id="IPR036259">
    <property type="entry name" value="MFS_trans_sf"/>
</dbReference>
<feature type="transmembrane region" description="Helical" evidence="1">
    <location>
        <begin position="142"/>
        <end position="160"/>
    </location>
</feature>
<gene>
    <name evidence="2" type="ORF">LSINAPIS_LOCUS11112</name>
</gene>
<keyword evidence="1" id="KW-0472">Membrane</keyword>